<evidence type="ECO:0000256" key="4">
    <source>
        <dbReference type="RuleBase" id="RU364078"/>
    </source>
</evidence>
<feature type="binding site" evidence="3">
    <location>
        <position position="330"/>
    </location>
    <ligand>
        <name>CTP</name>
        <dbReference type="ChEBI" id="CHEBI:37563"/>
    </ligand>
</feature>
<dbReference type="RefSeq" id="WP_128466482.1">
    <property type="nucleotide sequence ID" value="NZ_CP035108.1"/>
</dbReference>
<feature type="binding site" evidence="3">
    <location>
        <begin position="297"/>
        <end position="300"/>
    </location>
    <ligand>
        <name>CTP</name>
        <dbReference type="ChEBI" id="CHEBI:37563"/>
    </ligand>
</feature>
<protein>
    <recommendedName>
        <fullName evidence="3">Coenzyme A biosynthesis bifunctional protein CoaBC</fullName>
    </recommendedName>
    <alternativeName>
        <fullName evidence="3">DNA/pantothenate metabolism flavoprotein</fullName>
    </alternativeName>
    <alternativeName>
        <fullName evidence="3">Phosphopantothenoylcysteine synthetase/decarboxylase</fullName>
        <shortName evidence="3">PPCS-PPCDC</shortName>
    </alternativeName>
    <domain>
        <recommendedName>
            <fullName evidence="3">Phosphopantothenoylcysteine decarboxylase</fullName>
            <shortName evidence="3">PPC decarboxylase</shortName>
            <shortName evidence="3">PPC-DC</shortName>
            <ecNumber evidence="3">4.1.1.36</ecNumber>
        </recommendedName>
        <alternativeName>
            <fullName evidence="3">CoaC</fullName>
        </alternativeName>
    </domain>
    <domain>
        <recommendedName>
            <fullName evidence="3">Phosphopantothenate--cysteine ligase</fullName>
            <ecNumber evidence="3">6.3.2.5</ecNumber>
        </recommendedName>
        <alternativeName>
            <fullName evidence="3">CoaB</fullName>
        </alternativeName>
        <alternativeName>
            <fullName evidence="3">Phosphopantothenoylcysteine synthetase</fullName>
            <shortName evidence="3">PPC synthetase</shortName>
            <shortName evidence="3">PPC-S</shortName>
        </alternativeName>
    </domain>
</protein>
<comment type="function">
    <text evidence="3">Catalyzes two sequential steps in the biosynthesis of coenzyme A. In the first step cysteine is conjugated to 4'-phosphopantothenate to form 4-phosphopantothenoylcysteine. In the second step the latter compound is decarboxylated to form 4'-phosphopantotheine.</text>
</comment>
<dbReference type="Pfam" id="PF02441">
    <property type="entry name" value="Flavoprotein"/>
    <property type="match status" value="1"/>
</dbReference>
<keyword evidence="3 4" id="KW-0288">FMN</keyword>
<dbReference type="AlphaFoldDB" id="A0A3R5XXI8"/>
<dbReference type="EC" id="4.1.1.36" evidence="3"/>
<feature type="domain" description="DNA/pantothenate metabolism flavoprotein C-terminal" evidence="6">
    <location>
        <begin position="179"/>
        <end position="385"/>
    </location>
</feature>
<accession>A0A3R5XXI8</accession>
<dbReference type="GO" id="GO:0004632">
    <property type="term" value="F:phosphopantothenate--cysteine ligase activity"/>
    <property type="evidence" value="ECO:0007669"/>
    <property type="project" value="UniProtKB-UniRule"/>
</dbReference>
<dbReference type="InterPro" id="IPR036551">
    <property type="entry name" value="Flavin_trans-like"/>
</dbReference>
<dbReference type="HAMAP" id="MF_02225">
    <property type="entry name" value="CoaBC"/>
    <property type="match status" value="1"/>
</dbReference>
<feature type="region of interest" description="Phosphopantothenate--cysteine ligase" evidence="3">
    <location>
        <begin position="184"/>
        <end position="391"/>
    </location>
</feature>
<name>A0A3R5XXI8_9BACT</name>
<evidence type="ECO:0000313" key="7">
    <source>
        <dbReference type="EMBL" id="QAR33196.1"/>
    </source>
</evidence>
<comment type="similarity">
    <text evidence="3 4">In the C-terminal section; belongs to the PPC synthetase family.</text>
</comment>
<comment type="cofactor">
    <cofactor evidence="3">
        <name>FMN</name>
        <dbReference type="ChEBI" id="CHEBI:58210"/>
    </cofactor>
    <text evidence="3">Binds 1 FMN per subunit.</text>
</comment>
<evidence type="ECO:0000256" key="2">
    <source>
        <dbReference type="ARBA" id="ARBA00023239"/>
    </source>
</evidence>
<comment type="similarity">
    <text evidence="3 4">In the N-terminal section; belongs to the HFCD (homo-oligomeric flavin containing Cys decarboxylase) superfamily.</text>
</comment>
<dbReference type="KEGG" id="gtl:EP073_07205"/>
<evidence type="ECO:0000256" key="3">
    <source>
        <dbReference type="HAMAP-Rule" id="MF_02225"/>
    </source>
</evidence>
<feature type="binding site" evidence="3">
    <location>
        <position position="271"/>
    </location>
    <ligand>
        <name>CTP</name>
        <dbReference type="ChEBI" id="CHEBI:37563"/>
    </ligand>
</feature>
<dbReference type="InterPro" id="IPR035929">
    <property type="entry name" value="CoaB-like_sf"/>
</dbReference>
<dbReference type="Pfam" id="PF04127">
    <property type="entry name" value="DFP"/>
    <property type="match status" value="1"/>
</dbReference>
<comment type="function">
    <text evidence="4">Catalyzes two steps in the biosynthesis of coenzyme A. In the first step cysteine is conjugated to 4'-phosphopantothenate to form 4-phosphopantothenoylcysteine, in the latter compound is decarboxylated to form 4'-phosphopantotheine.</text>
</comment>
<dbReference type="InterPro" id="IPR007085">
    <property type="entry name" value="DNA/pantothenate-metab_flavo_C"/>
</dbReference>
<sequence length="391" mass="42233">MANILIGVSGGIACYKIPTLCRLFKKEGHDVKVILTENASKFVTPLTFESVTGNRAYTGEFDPGLDPEIIEHIDLAGWADKFVIAPATANLTAKAACGIADNLLTSTLLVYTKPVIFVPAMNTNMFNHPATQENLKTLEKRGHIIIEPDSGELACGTSGKGRMKEPEELFRLIEGERPLAGLRVLVTAGATVEPIDPVRYISNYSSGKMGLAVASKARELGAEVKVIAGSISADCSEFDTVYVKSAEDMLNAVREHVGSCDILIKAAAVADYAPVEAAVQKIKKNDGELVIRLKKNPDILKEIAPLKKHSQVFCGFAAESENLNKNAIRKLNEKKLDMIVANDISRKDIGFGSDDNEAEIFFADGSSEHFSKGSKKLLAEMILIRAAGLLK</sequence>
<keyword evidence="3" id="KW-0460">Magnesium</keyword>
<keyword evidence="3 4" id="KW-0285">Flavoprotein</keyword>
<dbReference type="Gene3D" id="3.40.50.1950">
    <property type="entry name" value="Flavin prenyltransferase-like"/>
    <property type="match status" value="1"/>
</dbReference>
<reference evidence="7 8" key="1">
    <citation type="submission" date="2019-01" db="EMBL/GenBank/DDBJ databases">
        <title>Geovibrio thiophilus DSM 11263, complete genome.</title>
        <authorList>
            <person name="Spring S."/>
            <person name="Bunk B."/>
            <person name="Sproer C."/>
        </authorList>
    </citation>
    <scope>NUCLEOTIDE SEQUENCE [LARGE SCALE GENOMIC DNA]</scope>
    <source>
        <strain evidence="7 8">DSM 11263</strain>
    </source>
</reference>
<gene>
    <name evidence="3 7" type="primary">coaBC</name>
    <name evidence="7" type="ORF">EP073_07205</name>
</gene>
<evidence type="ECO:0000259" key="6">
    <source>
        <dbReference type="Pfam" id="PF04127"/>
    </source>
</evidence>
<dbReference type="GO" id="GO:0015937">
    <property type="term" value="P:coenzyme A biosynthetic process"/>
    <property type="evidence" value="ECO:0007669"/>
    <property type="project" value="UniProtKB-UniRule"/>
</dbReference>
<dbReference type="EC" id="6.3.2.5" evidence="3"/>
<feature type="binding site" evidence="3">
    <location>
        <position position="334"/>
    </location>
    <ligand>
        <name>CTP</name>
        <dbReference type="ChEBI" id="CHEBI:37563"/>
    </ligand>
</feature>
<feature type="binding site" evidence="3">
    <location>
        <position position="316"/>
    </location>
    <ligand>
        <name>CTP</name>
        <dbReference type="ChEBI" id="CHEBI:37563"/>
    </ligand>
</feature>
<evidence type="ECO:0000256" key="1">
    <source>
        <dbReference type="ARBA" id="ARBA00022793"/>
    </source>
</evidence>
<dbReference type="InterPro" id="IPR005252">
    <property type="entry name" value="CoaBC"/>
</dbReference>
<dbReference type="OrthoDB" id="9802554at2"/>
<dbReference type="GO" id="GO:0015941">
    <property type="term" value="P:pantothenate catabolic process"/>
    <property type="evidence" value="ECO:0007669"/>
    <property type="project" value="InterPro"/>
</dbReference>
<dbReference type="PANTHER" id="PTHR14359:SF6">
    <property type="entry name" value="PHOSPHOPANTOTHENOYLCYSTEINE DECARBOXYLASE"/>
    <property type="match status" value="1"/>
</dbReference>
<comment type="catalytic activity">
    <reaction evidence="3 4">
        <text>(R)-4'-phosphopantothenate + L-cysteine + CTP = N-[(R)-4-phosphopantothenoyl]-L-cysteine + CMP + diphosphate + H(+)</text>
        <dbReference type="Rhea" id="RHEA:19397"/>
        <dbReference type="ChEBI" id="CHEBI:10986"/>
        <dbReference type="ChEBI" id="CHEBI:15378"/>
        <dbReference type="ChEBI" id="CHEBI:33019"/>
        <dbReference type="ChEBI" id="CHEBI:35235"/>
        <dbReference type="ChEBI" id="CHEBI:37563"/>
        <dbReference type="ChEBI" id="CHEBI:59458"/>
        <dbReference type="ChEBI" id="CHEBI:60377"/>
        <dbReference type="EC" id="6.3.2.5"/>
    </reaction>
</comment>
<dbReference type="SUPFAM" id="SSF52507">
    <property type="entry name" value="Homo-oligomeric flavin-containing Cys decarboxylases, HFCD"/>
    <property type="match status" value="1"/>
</dbReference>
<comment type="cofactor">
    <cofactor evidence="3">
        <name>Mg(2+)</name>
        <dbReference type="ChEBI" id="CHEBI:18420"/>
    </cofactor>
</comment>
<keyword evidence="3 4" id="KW-0436">Ligase</keyword>
<evidence type="ECO:0000259" key="5">
    <source>
        <dbReference type="Pfam" id="PF02441"/>
    </source>
</evidence>
<dbReference type="NCBIfam" id="TIGR00521">
    <property type="entry name" value="coaBC_dfp"/>
    <property type="match status" value="1"/>
</dbReference>
<feature type="active site" description="Proton donor" evidence="3">
    <location>
        <position position="155"/>
    </location>
</feature>
<dbReference type="UniPathway" id="UPA00241">
    <property type="reaction ID" value="UER00353"/>
</dbReference>
<dbReference type="InterPro" id="IPR003382">
    <property type="entry name" value="Flavoprotein"/>
</dbReference>
<organism evidence="7 8">
    <name type="scientific">Geovibrio thiophilus</name>
    <dbReference type="NCBI Taxonomy" id="139438"/>
    <lineage>
        <taxon>Bacteria</taxon>
        <taxon>Pseudomonadati</taxon>
        <taxon>Deferribacterota</taxon>
        <taxon>Deferribacteres</taxon>
        <taxon>Deferribacterales</taxon>
        <taxon>Geovibrionaceae</taxon>
        <taxon>Geovibrio</taxon>
    </lineage>
</organism>
<dbReference type="PANTHER" id="PTHR14359">
    <property type="entry name" value="HOMO-OLIGOMERIC FLAVIN CONTAINING CYS DECARBOXYLASE FAMILY"/>
    <property type="match status" value="1"/>
</dbReference>
<comment type="caution">
    <text evidence="3">Lacks conserved residue(s) required for the propagation of feature annotation.</text>
</comment>
<dbReference type="GO" id="GO:0046872">
    <property type="term" value="F:metal ion binding"/>
    <property type="evidence" value="ECO:0007669"/>
    <property type="project" value="UniProtKB-KW"/>
</dbReference>
<proteinExistence type="inferred from homology"/>
<comment type="pathway">
    <text evidence="3 4">Cofactor biosynthesis; coenzyme A biosynthesis; CoA from (R)-pantothenate: step 3/5.</text>
</comment>
<dbReference type="GO" id="GO:0071513">
    <property type="term" value="C:phosphopantothenoylcysteine decarboxylase complex"/>
    <property type="evidence" value="ECO:0007669"/>
    <property type="project" value="TreeGrafter"/>
</dbReference>
<keyword evidence="2 3" id="KW-0456">Lyase</keyword>
<keyword evidence="3" id="KW-0479">Metal-binding</keyword>
<evidence type="ECO:0000313" key="8">
    <source>
        <dbReference type="Proteomes" id="UP000287502"/>
    </source>
</evidence>
<dbReference type="SUPFAM" id="SSF102645">
    <property type="entry name" value="CoaB-like"/>
    <property type="match status" value="1"/>
</dbReference>
<dbReference type="GO" id="GO:0004633">
    <property type="term" value="F:phosphopantothenoylcysteine decarboxylase activity"/>
    <property type="evidence" value="ECO:0007669"/>
    <property type="project" value="UniProtKB-UniRule"/>
</dbReference>
<comment type="catalytic activity">
    <reaction evidence="3 4">
        <text>N-[(R)-4-phosphopantothenoyl]-L-cysteine + H(+) = (R)-4'-phosphopantetheine + CO2</text>
        <dbReference type="Rhea" id="RHEA:16793"/>
        <dbReference type="ChEBI" id="CHEBI:15378"/>
        <dbReference type="ChEBI" id="CHEBI:16526"/>
        <dbReference type="ChEBI" id="CHEBI:59458"/>
        <dbReference type="ChEBI" id="CHEBI:61723"/>
        <dbReference type="EC" id="4.1.1.36"/>
    </reaction>
</comment>
<dbReference type="Gene3D" id="3.40.50.10300">
    <property type="entry name" value="CoaB-like"/>
    <property type="match status" value="1"/>
</dbReference>
<dbReference type="GO" id="GO:0010181">
    <property type="term" value="F:FMN binding"/>
    <property type="evidence" value="ECO:0007669"/>
    <property type="project" value="UniProtKB-UniRule"/>
</dbReference>
<comment type="pathway">
    <text evidence="3 4">Cofactor biosynthesis; coenzyme A biosynthesis; CoA from (R)-pantothenate: step 2/5.</text>
</comment>
<dbReference type="Proteomes" id="UP000287502">
    <property type="component" value="Chromosome"/>
</dbReference>
<feature type="region of interest" description="Phosphopantothenoylcysteine decarboxylase" evidence="3">
    <location>
        <begin position="1"/>
        <end position="183"/>
    </location>
</feature>
<keyword evidence="8" id="KW-1185">Reference proteome</keyword>
<keyword evidence="3" id="KW-0511">Multifunctional enzyme</keyword>
<feature type="domain" description="Flavoprotein" evidence="5">
    <location>
        <begin position="3"/>
        <end position="171"/>
    </location>
</feature>
<feature type="binding site" evidence="3">
    <location>
        <position position="281"/>
    </location>
    <ligand>
        <name>CTP</name>
        <dbReference type="ChEBI" id="CHEBI:37563"/>
    </ligand>
</feature>
<keyword evidence="1 3" id="KW-0210">Decarboxylase</keyword>
<dbReference type="EMBL" id="CP035108">
    <property type="protein sequence ID" value="QAR33196.1"/>
    <property type="molecule type" value="Genomic_DNA"/>
</dbReference>